<keyword evidence="3" id="KW-1185">Reference proteome</keyword>
<proteinExistence type="predicted"/>
<dbReference type="Proteomes" id="UP001153269">
    <property type="component" value="Unassembled WGS sequence"/>
</dbReference>
<dbReference type="AlphaFoldDB" id="A0A9N7UBJ6"/>
<evidence type="ECO:0000313" key="3">
    <source>
        <dbReference type="Proteomes" id="UP001153269"/>
    </source>
</evidence>
<dbReference type="EMBL" id="CADEAL010001090">
    <property type="protein sequence ID" value="CAB1428814.1"/>
    <property type="molecule type" value="Genomic_DNA"/>
</dbReference>
<reference evidence="2" key="1">
    <citation type="submission" date="2020-03" db="EMBL/GenBank/DDBJ databases">
        <authorList>
            <person name="Weist P."/>
        </authorList>
    </citation>
    <scope>NUCLEOTIDE SEQUENCE</scope>
</reference>
<organism evidence="2 3">
    <name type="scientific">Pleuronectes platessa</name>
    <name type="common">European plaice</name>
    <dbReference type="NCBI Taxonomy" id="8262"/>
    <lineage>
        <taxon>Eukaryota</taxon>
        <taxon>Metazoa</taxon>
        <taxon>Chordata</taxon>
        <taxon>Craniata</taxon>
        <taxon>Vertebrata</taxon>
        <taxon>Euteleostomi</taxon>
        <taxon>Actinopterygii</taxon>
        <taxon>Neopterygii</taxon>
        <taxon>Teleostei</taxon>
        <taxon>Neoteleostei</taxon>
        <taxon>Acanthomorphata</taxon>
        <taxon>Carangaria</taxon>
        <taxon>Pleuronectiformes</taxon>
        <taxon>Pleuronectoidei</taxon>
        <taxon>Pleuronectidae</taxon>
        <taxon>Pleuronectes</taxon>
    </lineage>
</organism>
<name>A0A9N7UBJ6_PLEPL</name>
<feature type="region of interest" description="Disordered" evidence="1">
    <location>
        <begin position="1"/>
        <end position="71"/>
    </location>
</feature>
<gene>
    <name evidence="2" type="ORF">PLEPLA_LOCUS16789</name>
</gene>
<sequence length="136" mass="14904">MEPETAQEDSTHVDDTTLKVRDQGQTEQRKSPPLSHRQRHSPSHSSTSPRCSHGEGRRRPIRGGRQGLGGLECLRGGTAAGLQRVNRTLGGWRDGGRRIEGYRDEIVESAATPPCLGKRKACKACRFRAHTNSGPP</sequence>
<evidence type="ECO:0000313" key="2">
    <source>
        <dbReference type="EMBL" id="CAB1428814.1"/>
    </source>
</evidence>
<feature type="compositionally biased region" description="Basic and acidic residues" evidence="1">
    <location>
        <begin position="9"/>
        <end position="30"/>
    </location>
</feature>
<evidence type="ECO:0000256" key="1">
    <source>
        <dbReference type="SAM" id="MobiDB-lite"/>
    </source>
</evidence>
<accession>A0A9N7UBJ6</accession>
<protein>
    <submittedName>
        <fullName evidence="2">Uncharacterized protein</fullName>
    </submittedName>
</protein>
<comment type="caution">
    <text evidence="2">The sequence shown here is derived from an EMBL/GenBank/DDBJ whole genome shotgun (WGS) entry which is preliminary data.</text>
</comment>